<dbReference type="SUPFAM" id="SSF52172">
    <property type="entry name" value="CheY-like"/>
    <property type="match status" value="1"/>
</dbReference>
<dbReference type="PRINTS" id="PR01590">
    <property type="entry name" value="HTHFIS"/>
</dbReference>
<dbReference type="Pfam" id="PF25601">
    <property type="entry name" value="AAA_lid_14"/>
    <property type="match status" value="1"/>
</dbReference>
<dbReference type="GO" id="GO:0043565">
    <property type="term" value="F:sequence-specific DNA binding"/>
    <property type="evidence" value="ECO:0007669"/>
    <property type="project" value="InterPro"/>
</dbReference>
<feature type="modified residue" description="4-aspartylphosphate" evidence="6">
    <location>
        <position position="51"/>
    </location>
</feature>
<dbReference type="SMART" id="SM00382">
    <property type="entry name" value="AAA"/>
    <property type="match status" value="1"/>
</dbReference>
<dbReference type="InterPro" id="IPR025944">
    <property type="entry name" value="Sigma_54_int_dom_CS"/>
</dbReference>
<keyword evidence="1" id="KW-0547">Nucleotide-binding</keyword>
<evidence type="ECO:0000313" key="9">
    <source>
        <dbReference type="EMBL" id="SDI05113.1"/>
    </source>
</evidence>
<dbReference type="InterPro" id="IPR002078">
    <property type="entry name" value="Sigma_54_int"/>
</dbReference>
<dbReference type="GO" id="GO:0000160">
    <property type="term" value="P:phosphorelay signal transduction system"/>
    <property type="evidence" value="ECO:0007669"/>
    <property type="project" value="InterPro"/>
</dbReference>
<keyword evidence="3" id="KW-0805">Transcription regulation</keyword>
<reference evidence="9 10" key="1">
    <citation type="submission" date="2016-10" db="EMBL/GenBank/DDBJ databases">
        <authorList>
            <person name="de Groot N.N."/>
        </authorList>
    </citation>
    <scope>NUCLEOTIDE SEQUENCE [LARGE SCALE GENOMIC DNA]</scope>
    <source>
        <strain evidence="10">P4B,CCM 7963,CECT 7998,DSM 25260,IBRC-M 10614,KCTC 13821</strain>
    </source>
</reference>
<evidence type="ECO:0000256" key="4">
    <source>
        <dbReference type="ARBA" id="ARBA00023125"/>
    </source>
</evidence>
<dbReference type="Gene3D" id="1.10.8.60">
    <property type="match status" value="1"/>
</dbReference>
<keyword evidence="6" id="KW-0597">Phosphoprotein</keyword>
<dbReference type="FunFam" id="3.40.50.300:FF:000006">
    <property type="entry name" value="DNA-binding transcriptional regulator NtrC"/>
    <property type="match status" value="1"/>
</dbReference>
<dbReference type="Gene3D" id="1.10.10.60">
    <property type="entry name" value="Homeodomain-like"/>
    <property type="match status" value="1"/>
</dbReference>
<dbReference type="PANTHER" id="PTHR32071">
    <property type="entry name" value="TRANSCRIPTIONAL REGULATORY PROTEIN"/>
    <property type="match status" value="1"/>
</dbReference>
<dbReference type="PROSITE" id="PS00676">
    <property type="entry name" value="SIGMA54_INTERACT_2"/>
    <property type="match status" value="1"/>
</dbReference>
<name>A0A1G8HEQ9_9BACI</name>
<dbReference type="InterPro" id="IPR025662">
    <property type="entry name" value="Sigma_54_int_dom_ATP-bd_1"/>
</dbReference>
<dbReference type="InterPro" id="IPR001789">
    <property type="entry name" value="Sig_transdc_resp-reg_receiver"/>
</dbReference>
<dbReference type="SUPFAM" id="SSF46689">
    <property type="entry name" value="Homeodomain-like"/>
    <property type="match status" value="1"/>
</dbReference>
<dbReference type="GO" id="GO:0005524">
    <property type="term" value="F:ATP binding"/>
    <property type="evidence" value="ECO:0007669"/>
    <property type="project" value="UniProtKB-KW"/>
</dbReference>
<dbReference type="Pfam" id="PF00072">
    <property type="entry name" value="Response_reg"/>
    <property type="match status" value="1"/>
</dbReference>
<dbReference type="EMBL" id="FNDU01000004">
    <property type="protein sequence ID" value="SDI05113.1"/>
    <property type="molecule type" value="Genomic_DNA"/>
</dbReference>
<sequence length="452" mass="50965">MANILIIDDEPSICASLEFALEDDYEVQSTTNPKEGLRWMKEGDVHLCLLDLKIGNQDGLEVLDEIKKSYPHIVVIMITAYGTIESSVKALQIGAYSYLTKPINMEELTSVVKQAIRYNELNQKVEYLTQELERKYSYEGMIGTSQAMRKVYQMIDKVKEVDTSVLITGESGTGKELVARAIHHLGKRKQEHFVVVNCAAIPESLLESELFGYVKGAFTGADTKKQGMFQLANNGTIFLDEIGDMSLALQAKLLRVLQLKEITPLGSTKIEKVNVRVIAATNRDLGKAVEKGEFREDLYFRLNVIQIKLPPLRQRKEDLPHLIRHFLHIHNKELGTHITGLSKKAEQCLIRYNFPGNVRELANVMEASMVIAEGKSIEMSDLPSYLQEDRTTPVSREDAAAVFVGLTIKEVEKEIIHATLQKNKGHRKQTADMLGISERSLRDKIKQYNFSG</sequence>
<evidence type="ECO:0000256" key="5">
    <source>
        <dbReference type="ARBA" id="ARBA00023163"/>
    </source>
</evidence>
<feature type="domain" description="Sigma-54 factor interaction" evidence="7">
    <location>
        <begin position="141"/>
        <end position="370"/>
    </location>
</feature>
<dbReference type="CDD" id="cd00009">
    <property type="entry name" value="AAA"/>
    <property type="match status" value="1"/>
</dbReference>
<evidence type="ECO:0000256" key="2">
    <source>
        <dbReference type="ARBA" id="ARBA00022840"/>
    </source>
</evidence>
<protein>
    <submittedName>
        <fullName evidence="9">Two-component system, NtrC family, response regulator AtoC</fullName>
    </submittedName>
</protein>
<dbReference type="AlphaFoldDB" id="A0A1G8HEQ9"/>
<dbReference type="PROSITE" id="PS50045">
    <property type="entry name" value="SIGMA54_INTERACT_4"/>
    <property type="match status" value="1"/>
</dbReference>
<dbReference type="InterPro" id="IPR003593">
    <property type="entry name" value="AAA+_ATPase"/>
</dbReference>
<accession>A0A1G8HEQ9</accession>
<keyword evidence="2" id="KW-0067">ATP-binding</keyword>
<dbReference type="STRING" id="930129.SAMN05216352_104227"/>
<dbReference type="InterPro" id="IPR027417">
    <property type="entry name" value="P-loop_NTPase"/>
</dbReference>
<dbReference type="InterPro" id="IPR009057">
    <property type="entry name" value="Homeodomain-like_sf"/>
</dbReference>
<dbReference type="PROSITE" id="PS00675">
    <property type="entry name" value="SIGMA54_INTERACT_1"/>
    <property type="match status" value="1"/>
</dbReference>
<dbReference type="PROSITE" id="PS50110">
    <property type="entry name" value="RESPONSE_REGULATORY"/>
    <property type="match status" value="1"/>
</dbReference>
<dbReference type="RefSeq" id="WP_091583805.1">
    <property type="nucleotide sequence ID" value="NZ_FNDU01000004.1"/>
</dbReference>
<dbReference type="InterPro" id="IPR011006">
    <property type="entry name" value="CheY-like_superfamily"/>
</dbReference>
<evidence type="ECO:0000256" key="6">
    <source>
        <dbReference type="PROSITE-ProRule" id="PRU00169"/>
    </source>
</evidence>
<dbReference type="SMART" id="SM00448">
    <property type="entry name" value="REC"/>
    <property type="match status" value="1"/>
</dbReference>
<dbReference type="Pfam" id="PF02954">
    <property type="entry name" value="HTH_8"/>
    <property type="match status" value="1"/>
</dbReference>
<proteinExistence type="predicted"/>
<dbReference type="InterPro" id="IPR002197">
    <property type="entry name" value="HTH_Fis"/>
</dbReference>
<dbReference type="InterPro" id="IPR025943">
    <property type="entry name" value="Sigma_54_int_dom_ATP-bd_2"/>
</dbReference>
<keyword evidence="10" id="KW-1185">Reference proteome</keyword>
<dbReference type="Gene3D" id="3.40.50.2300">
    <property type="match status" value="1"/>
</dbReference>
<organism evidence="9 10">
    <name type="scientific">Alteribacillus bidgolensis</name>
    <dbReference type="NCBI Taxonomy" id="930129"/>
    <lineage>
        <taxon>Bacteria</taxon>
        <taxon>Bacillati</taxon>
        <taxon>Bacillota</taxon>
        <taxon>Bacilli</taxon>
        <taxon>Bacillales</taxon>
        <taxon>Bacillaceae</taxon>
        <taxon>Alteribacillus</taxon>
    </lineage>
</organism>
<dbReference type="Proteomes" id="UP000199017">
    <property type="component" value="Unassembled WGS sequence"/>
</dbReference>
<keyword evidence="5" id="KW-0804">Transcription</keyword>
<evidence type="ECO:0000313" key="10">
    <source>
        <dbReference type="Proteomes" id="UP000199017"/>
    </source>
</evidence>
<dbReference type="PANTHER" id="PTHR32071:SF57">
    <property type="entry name" value="C4-DICARBOXYLATE TRANSPORT TRANSCRIPTIONAL REGULATORY PROTEIN DCTD"/>
    <property type="match status" value="1"/>
</dbReference>
<evidence type="ECO:0000259" key="8">
    <source>
        <dbReference type="PROSITE" id="PS50110"/>
    </source>
</evidence>
<dbReference type="GO" id="GO:0006355">
    <property type="term" value="P:regulation of DNA-templated transcription"/>
    <property type="evidence" value="ECO:0007669"/>
    <property type="project" value="InterPro"/>
</dbReference>
<gene>
    <name evidence="9" type="ORF">SAMN05216352_104227</name>
</gene>
<dbReference type="OrthoDB" id="9771372at2"/>
<dbReference type="InterPro" id="IPR058031">
    <property type="entry name" value="AAA_lid_NorR"/>
</dbReference>
<dbReference type="SUPFAM" id="SSF52540">
    <property type="entry name" value="P-loop containing nucleoside triphosphate hydrolases"/>
    <property type="match status" value="1"/>
</dbReference>
<feature type="domain" description="Response regulatory" evidence="8">
    <location>
        <begin position="3"/>
        <end position="116"/>
    </location>
</feature>
<dbReference type="Pfam" id="PF00158">
    <property type="entry name" value="Sigma54_activat"/>
    <property type="match status" value="1"/>
</dbReference>
<dbReference type="PROSITE" id="PS00688">
    <property type="entry name" value="SIGMA54_INTERACT_3"/>
    <property type="match status" value="1"/>
</dbReference>
<keyword evidence="4" id="KW-0238">DNA-binding</keyword>
<dbReference type="Gene3D" id="3.40.50.300">
    <property type="entry name" value="P-loop containing nucleotide triphosphate hydrolases"/>
    <property type="match status" value="1"/>
</dbReference>
<evidence type="ECO:0000256" key="3">
    <source>
        <dbReference type="ARBA" id="ARBA00023015"/>
    </source>
</evidence>
<evidence type="ECO:0000259" key="7">
    <source>
        <dbReference type="PROSITE" id="PS50045"/>
    </source>
</evidence>
<evidence type="ECO:0000256" key="1">
    <source>
        <dbReference type="ARBA" id="ARBA00022741"/>
    </source>
</evidence>